<feature type="region of interest" description="Disordered" evidence="4">
    <location>
        <begin position="524"/>
        <end position="608"/>
    </location>
</feature>
<keyword evidence="1 3" id="KW-0853">WD repeat</keyword>
<reference evidence="5" key="1">
    <citation type="submission" date="2019-01" db="EMBL/GenBank/DDBJ databases">
        <title>Draft genome sequences of three monokaryotic isolates of the white-rot basidiomycete fungus Dichomitus squalens.</title>
        <authorList>
            <consortium name="DOE Joint Genome Institute"/>
            <person name="Lopez S.C."/>
            <person name="Andreopoulos B."/>
            <person name="Pangilinan J."/>
            <person name="Lipzen A."/>
            <person name="Riley R."/>
            <person name="Ahrendt S."/>
            <person name="Ng V."/>
            <person name="Barry K."/>
            <person name="Daum C."/>
            <person name="Grigoriev I.V."/>
            <person name="Hilden K.S."/>
            <person name="Makela M.R."/>
            <person name="de Vries R.P."/>
        </authorList>
    </citation>
    <scope>NUCLEOTIDE SEQUENCE [LARGE SCALE GENOMIC DNA]</scope>
    <source>
        <strain evidence="5">OM18370.1</strain>
    </source>
</reference>
<dbReference type="SMART" id="SM00320">
    <property type="entry name" value="WD40"/>
    <property type="match status" value="8"/>
</dbReference>
<name>A0A4V2JZ99_9APHY</name>
<evidence type="ECO:0000256" key="2">
    <source>
        <dbReference type="ARBA" id="ARBA00022737"/>
    </source>
</evidence>
<feature type="repeat" description="WD" evidence="3">
    <location>
        <begin position="737"/>
        <end position="769"/>
    </location>
</feature>
<dbReference type="CDD" id="cd00200">
    <property type="entry name" value="WD40"/>
    <property type="match status" value="1"/>
</dbReference>
<evidence type="ECO:0000313" key="5">
    <source>
        <dbReference type="EMBL" id="TBU24233.1"/>
    </source>
</evidence>
<organism evidence="5">
    <name type="scientific">Dichomitus squalens</name>
    <dbReference type="NCBI Taxonomy" id="114155"/>
    <lineage>
        <taxon>Eukaryota</taxon>
        <taxon>Fungi</taxon>
        <taxon>Dikarya</taxon>
        <taxon>Basidiomycota</taxon>
        <taxon>Agaricomycotina</taxon>
        <taxon>Agaricomycetes</taxon>
        <taxon>Polyporales</taxon>
        <taxon>Polyporaceae</taxon>
        <taxon>Dichomitus</taxon>
    </lineage>
</organism>
<evidence type="ECO:0000256" key="4">
    <source>
        <dbReference type="SAM" id="MobiDB-lite"/>
    </source>
</evidence>
<feature type="repeat" description="WD" evidence="3">
    <location>
        <begin position="702"/>
        <end position="736"/>
    </location>
</feature>
<dbReference type="AlphaFoldDB" id="A0A4V2JZ99"/>
<feature type="repeat" description="WD" evidence="3">
    <location>
        <begin position="782"/>
        <end position="823"/>
    </location>
</feature>
<proteinExistence type="predicted"/>
<dbReference type="EMBL" id="ML143484">
    <property type="protein sequence ID" value="TBU24233.1"/>
    <property type="molecule type" value="Genomic_DNA"/>
</dbReference>
<feature type="repeat" description="WD" evidence="3">
    <location>
        <begin position="908"/>
        <end position="943"/>
    </location>
</feature>
<feature type="repeat" description="WD" evidence="3">
    <location>
        <begin position="607"/>
        <end position="639"/>
    </location>
</feature>
<dbReference type="SUPFAM" id="SSF50978">
    <property type="entry name" value="WD40 repeat-like"/>
    <property type="match status" value="1"/>
</dbReference>
<feature type="region of interest" description="Disordered" evidence="4">
    <location>
        <begin position="296"/>
        <end position="319"/>
    </location>
</feature>
<dbReference type="OrthoDB" id="538223at2759"/>
<gene>
    <name evidence="5" type="ORF">BD311DRAFT_729927</name>
</gene>
<keyword evidence="2" id="KW-0677">Repeat</keyword>
<dbReference type="PROSITE" id="PS50294">
    <property type="entry name" value="WD_REPEATS_REGION"/>
    <property type="match status" value="7"/>
</dbReference>
<dbReference type="Proteomes" id="UP000292957">
    <property type="component" value="Unassembled WGS sequence"/>
</dbReference>
<dbReference type="PROSITE" id="PS50082">
    <property type="entry name" value="WD_REPEATS_2"/>
    <property type="match status" value="8"/>
</dbReference>
<feature type="repeat" description="WD" evidence="3">
    <location>
        <begin position="866"/>
        <end position="907"/>
    </location>
</feature>
<dbReference type="InterPro" id="IPR015943">
    <property type="entry name" value="WD40/YVTN_repeat-like_dom_sf"/>
</dbReference>
<dbReference type="PRINTS" id="PR00320">
    <property type="entry name" value="GPROTEINBRPT"/>
</dbReference>
<dbReference type="InterPro" id="IPR020472">
    <property type="entry name" value="WD40_PAC1"/>
</dbReference>
<dbReference type="PANTHER" id="PTHR19848">
    <property type="entry name" value="WD40 REPEAT PROTEIN"/>
    <property type="match status" value="1"/>
</dbReference>
<dbReference type="Pfam" id="PF00400">
    <property type="entry name" value="WD40"/>
    <property type="match status" value="8"/>
</dbReference>
<accession>A0A4V2JZ99</accession>
<dbReference type="InterPro" id="IPR019775">
    <property type="entry name" value="WD40_repeat_CS"/>
</dbReference>
<evidence type="ECO:0000256" key="3">
    <source>
        <dbReference type="PROSITE-ProRule" id="PRU00221"/>
    </source>
</evidence>
<protein>
    <submittedName>
        <fullName evidence="5">WD40-repeat-containing domain protein</fullName>
    </submittedName>
</protein>
<dbReference type="InterPro" id="IPR001680">
    <property type="entry name" value="WD40_rpt"/>
</dbReference>
<dbReference type="PROSITE" id="PS00678">
    <property type="entry name" value="WD_REPEATS_1"/>
    <property type="match status" value="3"/>
</dbReference>
<feature type="repeat" description="WD" evidence="3">
    <location>
        <begin position="824"/>
        <end position="854"/>
    </location>
</feature>
<dbReference type="Gene3D" id="2.130.10.10">
    <property type="entry name" value="YVTN repeat-like/Quinoprotein amine dehydrogenase"/>
    <property type="match status" value="3"/>
</dbReference>
<feature type="compositionally biased region" description="Pro residues" evidence="4">
    <location>
        <begin position="553"/>
        <end position="562"/>
    </location>
</feature>
<dbReference type="PANTHER" id="PTHR19848:SF8">
    <property type="entry name" value="F-BOX AND WD REPEAT DOMAIN CONTAINING 7"/>
    <property type="match status" value="1"/>
</dbReference>
<evidence type="ECO:0000256" key="1">
    <source>
        <dbReference type="ARBA" id="ARBA00022574"/>
    </source>
</evidence>
<feature type="repeat" description="WD" evidence="3">
    <location>
        <begin position="654"/>
        <end position="695"/>
    </location>
</feature>
<sequence>MPPPQQNPWNIYAEQLFPMGFGYPLWIPEPSRDRGRQVYIGDVGWIKQGEFRALFNCMKPEDDPVNEEKGVPLDFQLFNPKNVSIGRCERIGQKVVASSSIRTIEAQGDVGANAGGLPAVAGAGFSFKSTSDSGAFVMLAPPGIAEDIESKRHIVNHMRENFTRWLEFANASSSWGLDLNEQQMLFVCGTLKTTHWAVAAFQGNVFRSKEGYVSGDFGPTASAGFSVKISNEFLPANFYRTGPPRRDSWADLSRQASYPGYPSPSDAACQGPSQCLFIHYYKMKRRFWLRQQPMQATAGPHQLPPGPDNSGLGAPMVGARGSSPYDFEPDGVQEETYDPVDHLLTYILENSEAAMAVASDLDLIALFMDRKFPEDVPEAIAQLGPSIEVDEYGVGTVSVNYTFLRKRRTREEEDAEDRLREEKRGRYLGDEVPHDNDHVPMEFAGPSQAYGRWDPAGSSAAPSYGGMGDPSMYSHGYQYPQGMQHPQGMPLQLGVEYQHGMPYQQDMYSQGMSPLVAVSMLDTPRSPQGAYPPGIPLSTPMGYLPADRIHPAQNPPLPPANPPLLSHGGMAPPPPPPPYPQNTNDDEEMGDGGSKAEGKRPDFNAPTSVHDGSVTALAYSADGKYVASGSEDTTIIIWDALANSVRHKVPIPPEIGHTDTISALAFSRDNIYLASASHDEGVIIWAVANGRLHLRIQPDHAIHSLVYTPDGRFLIGGASDGTLYLWNAQTYEEVRTLDKNTAVVTFVIFSPDGRLMATGGTESVCTIWETAKLEDGEPLNVLEGHRGMVCAAAFSPDNRRIITASDDGSSRIWNAETGEALVILHEHTGPVWTVAFSPDGKRIASGSSDSTVKICDSFTGDRQLSLDGHDSMINAVEFSPNGKFIASAASDNTVRLWNASDGSSHTTYNEHNDNVTSVMFASDGSTLASGSHDGTVHIRRLMM</sequence>
<dbReference type="InterPro" id="IPR036322">
    <property type="entry name" value="WD40_repeat_dom_sf"/>
</dbReference>
<feature type="compositionally biased region" description="Pro residues" evidence="4">
    <location>
        <begin position="571"/>
        <end position="580"/>
    </location>
</feature>